<reference evidence="1 2" key="1">
    <citation type="journal article" date="2018" name="Mol. Biol. Evol.">
        <title>Analysis of the draft genome of the red seaweed Gracilariopsis chorda provides insights into genome size evolution in Rhodophyta.</title>
        <authorList>
            <person name="Lee J."/>
            <person name="Yang E.C."/>
            <person name="Graf L."/>
            <person name="Yang J.H."/>
            <person name="Qiu H."/>
            <person name="Zel Zion U."/>
            <person name="Chan C.X."/>
            <person name="Stephens T.G."/>
            <person name="Weber A.P.M."/>
            <person name="Boo G.H."/>
            <person name="Boo S.M."/>
            <person name="Kim K.M."/>
            <person name="Shin Y."/>
            <person name="Jung M."/>
            <person name="Lee S.J."/>
            <person name="Yim H.S."/>
            <person name="Lee J.H."/>
            <person name="Bhattacharya D."/>
            <person name="Yoon H.S."/>
        </authorList>
    </citation>
    <scope>NUCLEOTIDE SEQUENCE [LARGE SCALE GENOMIC DNA]</scope>
    <source>
        <strain evidence="1 2">SKKU-2015</strain>
        <tissue evidence="1">Whole body</tissue>
    </source>
</reference>
<name>A0A2V3ITT6_9FLOR</name>
<sequence length="108" mass="12140">MTENVLKADDDTLVLFDWGAAQIDIPLCDTFFFDGFATSLVMEEYLSLWENYAPASHLRKLLEIVAIHGSLVFILQGYEGDGRIIDKDVQKLASLLVKAKEFAKKSNL</sequence>
<keyword evidence="2" id="KW-1185">Reference proteome</keyword>
<protein>
    <recommendedName>
        <fullName evidence="3">Protein kinase domain-containing protein</fullName>
    </recommendedName>
</protein>
<comment type="caution">
    <text evidence="1">The sequence shown here is derived from an EMBL/GenBank/DDBJ whole genome shotgun (WGS) entry which is preliminary data.</text>
</comment>
<evidence type="ECO:0000313" key="2">
    <source>
        <dbReference type="Proteomes" id="UP000247409"/>
    </source>
</evidence>
<proteinExistence type="predicted"/>
<gene>
    <name evidence="1" type="ORF">BWQ96_04711</name>
</gene>
<evidence type="ECO:0000313" key="1">
    <source>
        <dbReference type="EMBL" id="PXF45509.1"/>
    </source>
</evidence>
<dbReference type="Proteomes" id="UP000247409">
    <property type="component" value="Unassembled WGS sequence"/>
</dbReference>
<organism evidence="1 2">
    <name type="scientific">Gracilariopsis chorda</name>
    <dbReference type="NCBI Taxonomy" id="448386"/>
    <lineage>
        <taxon>Eukaryota</taxon>
        <taxon>Rhodophyta</taxon>
        <taxon>Florideophyceae</taxon>
        <taxon>Rhodymeniophycidae</taxon>
        <taxon>Gracilariales</taxon>
        <taxon>Gracilariaceae</taxon>
        <taxon>Gracilariopsis</taxon>
    </lineage>
</organism>
<dbReference type="AlphaFoldDB" id="A0A2V3ITT6"/>
<dbReference type="EMBL" id="NBIV01000059">
    <property type="protein sequence ID" value="PXF45509.1"/>
    <property type="molecule type" value="Genomic_DNA"/>
</dbReference>
<accession>A0A2V3ITT6</accession>
<evidence type="ECO:0008006" key="3">
    <source>
        <dbReference type="Google" id="ProtNLM"/>
    </source>
</evidence>